<evidence type="ECO:0000313" key="2">
    <source>
        <dbReference type="Proteomes" id="UP000264036"/>
    </source>
</evidence>
<gene>
    <name evidence="1" type="ORF">DD666_16395</name>
</gene>
<dbReference type="InterPro" id="IPR007838">
    <property type="entry name" value="Cell_div_ZapA-like"/>
</dbReference>
<reference evidence="1 2" key="1">
    <citation type="journal article" date="2018" name="Nat. Biotechnol.">
        <title>A standardized bacterial taxonomy based on genome phylogeny substantially revises the tree of life.</title>
        <authorList>
            <person name="Parks D.H."/>
            <person name="Chuvochina M."/>
            <person name="Waite D.W."/>
            <person name="Rinke C."/>
            <person name="Skarshewski A."/>
            <person name="Chaumeil P.A."/>
            <person name="Hugenholtz P."/>
        </authorList>
    </citation>
    <scope>NUCLEOTIDE SEQUENCE [LARGE SCALE GENOMIC DNA]</scope>
    <source>
        <strain evidence="1">UBA10707</strain>
    </source>
</reference>
<proteinExistence type="predicted"/>
<dbReference type="Gene3D" id="1.20.5.50">
    <property type="match status" value="1"/>
</dbReference>
<dbReference type="SUPFAM" id="SSF102829">
    <property type="entry name" value="Cell division protein ZapA-like"/>
    <property type="match status" value="1"/>
</dbReference>
<keyword evidence="1" id="KW-0132">Cell division</keyword>
<dbReference type="Gene3D" id="3.30.160.880">
    <property type="entry name" value="Cell division protein ZapA protomer, N-terminal domain"/>
    <property type="match status" value="1"/>
</dbReference>
<accession>A0A356LJ90</accession>
<dbReference type="GO" id="GO:0051301">
    <property type="term" value="P:cell division"/>
    <property type="evidence" value="ECO:0007669"/>
    <property type="project" value="UniProtKB-KW"/>
</dbReference>
<name>A0A356LJ90_9BURK</name>
<dbReference type="InterPro" id="IPR036192">
    <property type="entry name" value="Cell_div_ZapA-like_sf"/>
</dbReference>
<protein>
    <submittedName>
        <fullName evidence="1">Cell division protein ZapA</fullName>
    </submittedName>
</protein>
<evidence type="ECO:0000313" key="1">
    <source>
        <dbReference type="EMBL" id="HBP30982.1"/>
    </source>
</evidence>
<comment type="caution">
    <text evidence="1">The sequence shown here is derived from an EMBL/GenBank/DDBJ whole genome shotgun (WGS) entry which is preliminary data.</text>
</comment>
<sequence length="104" mass="11317">MERIDVSIMGRDFSLACNPEEKQKLLSAVRLADQLMLKIKGSGGMTSASNERVAVMACIQMASDLLSVKSADEGFGGMQYGQFKSKIEELNTLLDSGLNDLKKL</sequence>
<organism evidence="1 2">
    <name type="scientific">Advenella kashmirensis</name>
    <dbReference type="NCBI Taxonomy" id="310575"/>
    <lineage>
        <taxon>Bacteria</taxon>
        <taxon>Pseudomonadati</taxon>
        <taxon>Pseudomonadota</taxon>
        <taxon>Betaproteobacteria</taxon>
        <taxon>Burkholderiales</taxon>
        <taxon>Alcaligenaceae</taxon>
    </lineage>
</organism>
<dbReference type="AlphaFoldDB" id="A0A356LJ90"/>
<keyword evidence="1" id="KW-0131">Cell cycle</keyword>
<dbReference type="EMBL" id="DOEK01000034">
    <property type="protein sequence ID" value="HBP30982.1"/>
    <property type="molecule type" value="Genomic_DNA"/>
</dbReference>
<dbReference type="Proteomes" id="UP000264036">
    <property type="component" value="Unassembled WGS sequence"/>
</dbReference>
<dbReference type="Pfam" id="PF05164">
    <property type="entry name" value="ZapA"/>
    <property type="match status" value="1"/>
</dbReference>
<dbReference type="InterPro" id="IPR042233">
    <property type="entry name" value="Cell_div_ZapA_N"/>
</dbReference>